<keyword evidence="2" id="KW-1185">Reference proteome</keyword>
<name>A0A1I7NEF3_9HYPH</name>
<dbReference type="EMBL" id="FPCH01000002">
    <property type="protein sequence ID" value="SFV32926.1"/>
    <property type="molecule type" value="Genomic_DNA"/>
</dbReference>
<proteinExistence type="predicted"/>
<dbReference type="AlphaFoldDB" id="A0A1I7NEF3"/>
<accession>A0A1I7NEF3</accession>
<evidence type="ECO:0000313" key="2">
    <source>
        <dbReference type="Proteomes" id="UP000199423"/>
    </source>
</evidence>
<dbReference type="RefSeq" id="WP_143111386.1">
    <property type="nucleotide sequence ID" value="NZ_FPCH01000002.1"/>
</dbReference>
<dbReference type="STRING" id="51670.SAMN04488557_1775"/>
<evidence type="ECO:0000313" key="1">
    <source>
        <dbReference type="EMBL" id="SFV32926.1"/>
    </source>
</evidence>
<organism evidence="1 2">
    <name type="scientific">Hyphomicrobium facile</name>
    <dbReference type="NCBI Taxonomy" id="51670"/>
    <lineage>
        <taxon>Bacteria</taxon>
        <taxon>Pseudomonadati</taxon>
        <taxon>Pseudomonadota</taxon>
        <taxon>Alphaproteobacteria</taxon>
        <taxon>Hyphomicrobiales</taxon>
        <taxon>Hyphomicrobiaceae</taxon>
        <taxon>Hyphomicrobium</taxon>
    </lineage>
</organism>
<sequence length="167" mass="18478">MAYRSKSNLPHFGGALSPWALQLANWGLREIVQSRSHVPFMRLHDHGPVCLIVPTIKPEELSLLVFYGLKRAALAPTLLTASGAGKTLEHDWKRFSRAFVHVQVGMFGQLEGVNHDATLRAANELLRTNCLRTPSLSEIDSALSTSLDLVASSLEQANEKIRHEICN</sequence>
<gene>
    <name evidence="1" type="ORF">SAMN04488557_1775</name>
</gene>
<dbReference type="Proteomes" id="UP000199423">
    <property type="component" value="Unassembled WGS sequence"/>
</dbReference>
<reference evidence="2" key="1">
    <citation type="submission" date="2016-10" db="EMBL/GenBank/DDBJ databases">
        <authorList>
            <person name="Varghese N."/>
            <person name="Submissions S."/>
        </authorList>
    </citation>
    <scope>NUCLEOTIDE SEQUENCE [LARGE SCALE GENOMIC DNA]</scope>
    <source>
        <strain evidence="2">DSM 1565</strain>
    </source>
</reference>
<protein>
    <submittedName>
        <fullName evidence="1">Uncharacterized protein</fullName>
    </submittedName>
</protein>